<dbReference type="SMART" id="SM00054">
    <property type="entry name" value="EFh"/>
    <property type="match status" value="2"/>
</dbReference>
<keyword evidence="11" id="KW-1185">Reference proteome</keyword>
<organism evidence="10 11">
    <name type="scientific">Labeo rohita</name>
    <name type="common">Indian major carp</name>
    <name type="synonym">Cyprinus rohita</name>
    <dbReference type="NCBI Taxonomy" id="84645"/>
    <lineage>
        <taxon>Eukaryota</taxon>
        <taxon>Metazoa</taxon>
        <taxon>Chordata</taxon>
        <taxon>Craniata</taxon>
        <taxon>Vertebrata</taxon>
        <taxon>Euteleostomi</taxon>
        <taxon>Actinopterygii</taxon>
        <taxon>Neopterygii</taxon>
        <taxon>Teleostei</taxon>
        <taxon>Ostariophysi</taxon>
        <taxon>Cypriniformes</taxon>
        <taxon>Cyprinidae</taxon>
        <taxon>Labeoninae</taxon>
        <taxon>Labeonini</taxon>
        <taxon>Labeo</taxon>
    </lineage>
</organism>
<keyword evidence="7" id="KW-0007">Acetylation</keyword>
<proteinExistence type="inferred from homology"/>
<evidence type="ECO:0000256" key="2">
    <source>
        <dbReference type="ARBA" id="ARBA00018599"/>
    </source>
</evidence>
<dbReference type="PROSITE" id="PS50222">
    <property type="entry name" value="EF_HAND_2"/>
    <property type="match status" value="2"/>
</dbReference>
<evidence type="ECO:0000256" key="4">
    <source>
        <dbReference type="ARBA" id="ARBA00022737"/>
    </source>
</evidence>
<dbReference type="SUPFAM" id="SSF47473">
    <property type="entry name" value="EF-hand"/>
    <property type="match status" value="1"/>
</dbReference>
<keyword evidence="5" id="KW-0106">Calcium</keyword>
<dbReference type="EMBL" id="JACTAM010000016">
    <property type="protein sequence ID" value="KAI2655060.1"/>
    <property type="molecule type" value="Genomic_DNA"/>
</dbReference>
<dbReference type="PANTHER" id="PTHR19972:SF14">
    <property type="entry name" value="CALBINDIN"/>
    <property type="match status" value="1"/>
</dbReference>
<evidence type="ECO:0000313" key="11">
    <source>
        <dbReference type="Proteomes" id="UP000830375"/>
    </source>
</evidence>
<protein>
    <recommendedName>
        <fullName evidence="2">Calbindin</fullName>
    </recommendedName>
</protein>
<evidence type="ECO:0000256" key="3">
    <source>
        <dbReference type="ARBA" id="ARBA00022723"/>
    </source>
</evidence>
<keyword evidence="6" id="KW-0848">Vitamin D</keyword>
<feature type="domain" description="EF-hand" evidence="9">
    <location>
        <begin position="191"/>
        <end position="226"/>
    </location>
</feature>
<comment type="caution">
    <text evidence="10">The sequence shown here is derived from an EMBL/GenBank/DDBJ whole genome shotgun (WGS) entry which is preliminary data.</text>
</comment>
<sequence>MANAYLQGVEISASQFLDIFHHYDNDGNFFPYFVDFMNISGEEKLGLFLPPALQLVSKSLTDESTSHLCCVIDLGCECSQHCAMRAEDSSTSHLSVPICSYTSMAFRRQKKWIVTARRLIITSEELTDKMKAFVEKYEQSTDGKIGIIELVQILPTEENFLLFFRQQLKSCAEIFLKDLLQRAKKPYDEKKLEEYTQTTLKIFDSNKDGKLCLSEMARLLPDQENFLLKFQGVKMARKEFNKIFELYDKDRNGYMDENELDALLKDLCEKNNKVLEVSKIPTYKTAIMALSDGGKLYRTELALVLCAEEM</sequence>
<dbReference type="InterPro" id="IPR011992">
    <property type="entry name" value="EF-hand-dom_pair"/>
</dbReference>
<dbReference type="InterPro" id="IPR018247">
    <property type="entry name" value="EF_Hand_1_Ca_BS"/>
</dbReference>
<evidence type="ECO:0000313" key="10">
    <source>
        <dbReference type="EMBL" id="KAI2655060.1"/>
    </source>
</evidence>
<gene>
    <name evidence="10" type="ORF">H4Q32_017378</name>
</gene>
<dbReference type="InterPro" id="IPR051001">
    <property type="entry name" value="Calbindin_Ca-bind"/>
</dbReference>
<reference evidence="10 11" key="1">
    <citation type="submission" date="2022-01" db="EMBL/GenBank/DDBJ databases">
        <title>A high-quality chromosome-level genome assembly of rohu carp, Labeo rohita.</title>
        <authorList>
            <person name="Arick M.A. II"/>
            <person name="Hsu C.-Y."/>
            <person name="Magbanua Z."/>
            <person name="Pechanova O."/>
            <person name="Grover C."/>
            <person name="Miller E."/>
            <person name="Thrash A."/>
            <person name="Ezzel L."/>
            <person name="Alam S."/>
            <person name="Benzie J."/>
            <person name="Hamilton M."/>
            <person name="Karsi A."/>
            <person name="Lawrence M.L."/>
            <person name="Peterson D.G."/>
        </authorList>
    </citation>
    <scope>NUCLEOTIDE SEQUENCE [LARGE SCALE GENOMIC DNA]</scope>
    <source>
        <strain evidence="11">BAU-BD-2019</strain>
        <tissue evidence="10">Blood</tissue>
    </source>
</reference>
<keyword evidence="4" id="KW-0677">Repeat</keyword>
<dbReference type="Proteomes" id="UP000830375">
    <property type="component" value="Unassembled WGS sequence"/>
</dbReference>
<feature type="domain" description="EF-hand" evidence="9">
    <location>
        <begin position="235"/>
        <end position="270"/>
    </location>
</feature>
<evidence type="ECO:0000256" key="8">
    <source>
        <dbReference type="ARBA" id="ARBA00025400"/>
    </source>
</evidence>
<evidence type="ECO:0000259" key="9">
    <source>
        <dbReference type="PROSITE" id="PS50222"/>
    </source>
</evidence>
<dbReference type="InterPro" id="IPR002048">
    <property type="entry name" value="EF_hand_dom"/>
</dbReference>
<comment type="similarity">
    <text evidence="1">Belongs to the calbindin family.</text>
</comment>
<dbReference type="PANTHER" id="PTHR19972">
    <property type="entry name" value="CALBINDIN"/>
    <property type="match status" value="1"/>
</dbReference>
<dbReference type="PROSITE" id="PS00018">
    <property type="entry name" value="EF_HAND_1"/>
    <property type="match status" value="2"/>
</dbReference>
<dbReference type="Gene3D" id="1.10.238.10">
    <property type="entry name" value="EF-hand"/>
    <property type="match status" value="2"/>
</dbReference>
<evidence type="ECO:0000256" key="7">
    <source>
        <dbReference type="ARBA" id="ARBA00022990"/>
    </source>
</evidence>
<dbReference type="Pfam" id="PF13499">
    <property type="entry name" value="EF-hand_7"/>
    <property type="match status" value="1"/>
</dbReference>
<accession>A0ABQ8LWN1</accession>
<comment type="function">
    <text evidence="8">Buffers cytosolic calcium. May stimulate a membrane Ca(2+)-ATPase and a 3',5'-cyclic nucleotide phosphodiesterase.</text>
</comment>
<evidence type="ECO:0000256" key="1">
    <source>
        <dbReference type="ARBA" id="ARBA00007217"/>
    </source>
</evidence>
<evidence type="ECO:0000256" key="6">
    <source>
        <dbReference type="ARBA" id="ARBA00022897"/>
    </source>
</evidence>
<name>A0ABQ8LWN1_LABRO</name>
<keyword evidence="3" id="KW-0479">Metal-binding</keyword>
<evidence type="ECO:0000256" key="5">
    <source>
        <dbReference type="ARBA" id="ARBA00022837"/>
    </source>
</evidence>